<gene>
    <name evidence="7" type="ORF">BBG48_010075</name>
</gene>
<name>A0A371IIX5_9FIRM</name>
<evidence type="ECO:0000256" key="2">
    <source>
        <dbReference type="ARBA" id="ARBA00022670"/>
    </source>
</evidence>
<comment type="similarity">
    <text evidence="1">Belongs to the peptidase C40 family.</text>
</comment>
<keyword evidence="8" id="KW-1185">Reference proteome</keyword>
<feature type="chain" id="PRO_5016679616" evidence="5">
    <location>
        <begin position="30"/>
        <end position="274"/>
    </location>
</feature>
<dbReference type="GO" id="GO:0006508">
    <property type="term" value="P:proteolysis"/>
    <property type="evidence" value="ECO:0007669"/>
    <property type="project" value="UniProtKB-KW"/>
</dbReference>
<keyword evidence="3" id="KW-0378">Hydrolase</keyword>
<evidence type="ECO:0000256" key="3">
    <source>
        <dbReference type="ARBA" id="ARBA00022801"/>
    </source>
</evidence>
<evidence type="ECO:0000256" key="4">
    <source>
        <dbReference type="ARBA" id="ARBA00022807"/>
    </source>
</evidence>
<evidence type="ECO:0000313" key="8">
    <source>
        <dbReference type="Proteomes" id="UP000093352"/>
    </source>
</evidence>
<evidence type="ECO:0000256" key="5">
    <source>
        <dbReference type="SAM" id="SignalP"/>
    </source>
</evidence>
<evidence type="ECO:0000256" key="1">
    <source>
        <dbReference type="ARBA" id="ARBA00007074"/>
    </source>
</evidence>
<dbReference type="PANTHER" id="PTHR47053:SF1">
    <property type="entry name" value="MUREIN DD-ENDOPEPTIDASE MEPH-RELATED"/>
    <property type="match status" value="1"/>
</dbReference>
<evidence type="ECO:0000313" key="7">
    <source>
        <dbReference type="EMBL" id="RDY20434.1"/>
    </source>
</evidence>
<dbReference type="GO" id="GO:0008234">
    <property type="term" value="F:cysteine-type peptidase activity"/>
    <property type="evidence" value="ECO:0007669"/>
    <property type="project" value="UniProtKB-KW"/>
</dbReference>
<dbReference type="EMBL" id="MBEW02000039">
    <property type="protein sequence ID" value="RDY20434.1"/>
    <property type="molecule type" value="Genomic_DNA"/>
</dbReference>
<dbReference type="InterPro" id="IPR038765">
    <property type="entry name" value="Papain-like_cys_pep_sf"/>
</dbReference>
<protein>
    <submittedName>
        <fullName evidence="7">NlpC/P60 family protein</fullName>
    </submittedName>
</protein>
<sequence>MKDMYMNKHTAVFAACALFLFAGSNTANATEPVIFGNGSEQLNMEINQILQSKQPVATISEQDKKQIDDFIAKTLNEANEKHKKEILANEVKPSTVSLAKNVQIQDTELINYAKSLLGVPYVYGGVTTNGFDCSGFVKYVFEKYGVVLPRTTFEQVKKGTSINLAEIKPNDLVFFDTRSSFSISKDTDDETDRSAYGKSQTKNSENSLTFEDIKIDKTDKIKFASAKPSSATHVGLYIGDGKFIHASTYNKKIVIEDLNSSYFKNRVLAIKRYI</sequence>
<keyword evidence="2" id="KW-0645">Protease</keyword>
<dbReference type="PROSITE" id="PS51935">
    <property type="entry name" value="NLPC_P60"/>
    <property type="match status" value="1"/>
</dbReference>
<accession>A0A371IIX5</accession>
<dbReference type="Pfam" id="PF00877">
    <property type="entry name" value="NLPC_P60"/>
    <property type="match status" value="2"/>
</dbReference>
<dbReference type="STRING" id="1871336.BBG48_04575"/>
<feature type="signal peptide" evidence="5">
    <location>
        <begin position="1"/>
        <end position="29"/>
    </location>
</feature>
<organism evidence="7 8">
    <name type="scientific">Criibacterium bergeronii</name>
    <dbReference type="NCBI Taxonomy" id="1871336"/>
    <lineage>
        <taxon>Bacteria</taxon>
        <taxon>Bacillati</taxon>
        <taxon>Bacillota</taxon>
        <taxon>Clostridia</taxon>
        <taxon>Peptostreptococcales</taxon>
        <taxon>Filifactoraceae</taxon>
        <taxon>Criibacterium</taxon>
    </lineage>
</organism>
<reference evidence="7 8" key="1">
    <citation type="journal article" date="2016" name="Genome Announc.">
        <title>Draft Genome Sequence of Criibacterium bergeronii gen. nov., sp. nov., Strain CCRI-22567T, Isolated from a Vaginal Sample from a Woman with Bacterial Vaginosis.</title>
        <authorList>
            <person name="Maheux A.F."/>
            <person name="Berube E."/>
            <person name="Boudreau D.K."/>
            <person name="Raymond F."/>
            <person name="Corbeil J."/>
            <person name="Roy P.H."/>
            <person name="Boissinot M."/>
            <person name="Omar R.F."/>
        </authorList>
    </citation>
    <scope>NUCLEOTIDE SEQUENCE [LARGE SCALE GENOMIC DNA]</scope>
    <source>
        <strain evidence="7 8">CCRI-22567</strain>
    </source>
</reference>
<dbReference type="Gene3D" id="3.90.1720.10">
    <property type="entry name" value="endopeptidase domain like (from Nostoc punctiforme)"/>
    <property type="match status" value="1"/>
</dbReference>
<dbReference type="AlphaFoldDB" id="A0A371IIX5"/>
<evidence type="ECO:0000259" key="6">
    <source>
        <dbReference type="PROSITE" id="PS51935"/>
    </source>
</evidence>
<keyword evidence="4" id="KW-0788">Thiol protease</keyword>
<dbReference type="InterPro" id="IPR051202">
    <property type="entry name" value="Peptidase_C40"/>
</dbReference>
<dbReference type="InterPro" id="IPR000064">
    <property type="entry name" value="NLP_P60_dom"/>
</dbReference>
<feature type="domain" description="NlpC/P60" evidence="6">
    <location>
        <begin position="103"/>
        <end position="274"/>
    </location>
</feature>
<keyword evidence="5" id="KW-0732">Signal</keyword>
<dbReference type="SUPFAM" id="SSF54001">
    <property type="entry name" value="Cysteine proteinases"/>
    <property type="match status" value="2"/>
</dbReference>
<comment type="caution">
    <text evidence="7">The sequence shown here is derived from an EMBL/GenBank/DDBJ whole genome shotgun (WGS) entry which is preliminary data.</text>
</comment>
<proteinExistence type="inferred from homology"/>
<dbReference type="PANTHER" id="PTHR47053">
    <property type="entry name" value="MUREIN DD-ENDOPEPTIDASE MEPH-RELATED"/>
    <property type="match status" value="1"/>
</dbReference>
<dbReference type="Proteomes" id="UP000093352">
    <property type="component" value="Unassembled WGS sequence"/>
</dbReference>